<dbReference type="PANTHER" id="PTHR35401:SF2">
    <property type="entry name" value="ABC-TYPE TRANSPORT SYSTEM"/>
    <property type="match status" value="1"/>
</dbReference>
<dbReference type="InterPro" id="IPR014795">
    <property type="entry name" value="TacA_1-like"/>
</dbReference>
<evidence type="ECO:0000256" key="1">
    <source>
        <dbReference type="ARBA" id="ARBA00022649"/>
    </source>
</evidence>
<keyword evidence="1" id="KW-1277">Toxin-antitoxin system</keyword>
<comment type="similarity">
    <text evidence="2">Belongs to the TacA antitoxin family.</text>
</comment>
<evidence type="ECO:0000256" key="2">
    <source>
        <dbReference type="ARBA" id="ARBA00049988"/>
    </source>
</evidence>
<dbReference type="EMBL" id="LWQU01000133">
    <property type="protein sequence ID" value="OAN51131.1"/>
    <property type="molecule type" value="Genomic_DNA"/>
</dbReference>
<keyword evidence="4" id="KW-1185">Reference proteome</keyword>
<evidence type="ECO:0000313" key="3">
    <source>
        <dbReference type="EMBL" id="OAN51131.1"/>
    </source>
</evidence>
<reference evidence="3 4" key="1">
    <citation type="submission" date="2016-04" db="EMBL/GenBank/DDBJ databases">
        <title>Draft genome sequence of freshwater magnetotactic bacteria Magnetospirillum marisnigri SP-1 and Magnetospirillum moscoviense BB-1.</title>
        <authorList>
            <person name="Koziaeva V."/>
            <person name="Dziuba M.V."/>
            <person name="Ivanov T.M."/>
            <person name="Kuznetsov B."/>
            <person name="Grouzdev D.S."/>
        </authorList>
    </citation>
    <scope>NUCLEOTIDE SEQUENCE [LARGE SCALE GENOMIC DNA]</scope>
    <source>
        <strain evidence="3 4">BB-1</strain>
    </source>
</reference>
<dbReference type="Gene3D" id="1.20.5.780">
    <property type="entry name" value="Single helix bin"/>
    <property type="match status" value="1"/>
</dbReference>
<dbReference type="AlphaFoldDB" id="A0A178MSF7"/>
<proteinExistence type="inferred from homology"/>
<dbReference type="Pfam" id="PF08681">
    <property type="entry name" value="TacA1"/>
    <property type="match status" value="1"/>
</dbReference>
<dbReference type="InterPro" id="IPR010985">
    <property type="entry name" value="Ribbon_hlx_hlx"/>
</dbReference>
<organism evidence="3 4">
    <name type="scientific">Magnetospirillum moscoviense</name>
    <dbReference type="NCBI Taxonomy" id="1437059"/>
    <lineage>
        <taxon>Bacteria</taxon>
        <taxon>Pseudomonadati</taxon>
        <taxon>Pseudomonadota</taxon>
        <taxon>Alphaproteobacteria</taxon>
        <taxon>Rhodospirillales</taxon>
        <taxon>Rhodospirillaceae</taxon>
        <taxon>Magnetospirillum</taxon>
    </lineage>
</organism>
<sequence length="93" mass="10802">MSRIAQRQERISIRLSPQSKRKLERAAAYSDKTLTDFMVDVALQKADTVVREHEVITLNAEEWERFQELLLNPPEPNEKLKEAFAWYGRVTGG</sequence>
<accession>A0A178MSF7</accession>
<gene>
    <name evidence="3" type="ORF">A6A05_11135</name>
</gene>
<dbReference type="PANTHER" id="PTHR35401">
    <property type="entry name" value="COPG FAMILY HELIX-TURN-HELIX PROTEIN-RELATED-RELATED"/>
    <property type="match status" value="1"/>
</dbReference>
<dbReference type="GO" id="GO:0006355">
    <property type="term" value="P:regulation of DNA-templated transcription"/>
    <property type="evidence" value="ECO:0007669"/>
    <property type="project" value="InterPro"/>
</dbReference>
<dbReference type="SUPFAM" id="SSF47598">
    <property type="entry name" value="Ribbon-helix-helix"/>
    <property type="match status" value="1"/>
</dbReference>
<dbReference type="STRING" id="1437059.A6A05_11135"/>
<protein>
    <recommendedName>
        <fullName evidence="5">DUF1778 domain-containing protein</fullName>
    </recommendedName>
</protein>
<name>A0A178MSF7_9PROT</name>
<comment type="caution">
    <text evidence="3">The sequence shown here is derived from an EMBL/GenBank/DDBJ whole genome shotgun (WGS) entry which is preliminary data.</text>
</comment>
<dbReference type="Proteomes" id="UP000078543">
    <property type="component" value="Unassembled WGS sequence"/>
</dbReference>
<evidence type="ECO:0008006" key="5">
    <source>
        <dbReference type="Google" id="ProtNLM"/>
    </source>
</evidence>
<evidence type="ECO:0000313" key="4">
    <source>
        <dbReference type="Proteomes" id="UP000078543"/>
    </source>
</evidence>
<dbReference type="RefSeq" id="WP_068499663.1">
    <property type="nucleotide sequence ID" value="NZ_LWQU01000133.1"/>
</dbReference>